<evidence type="ECO:0000256" key="1">
    <source>
        <dbReference type="ARBA" id="ARBA00004496"/>
    </source>
</evidence>
<protein>
    <submittedName>
        <fullName evidence="11">Gas vesicle protein GvpN</fullName>
    </submittedName>
</protein>
<keyword evidence="7" id="KW-0304">Gas vesicle</keyword>
<evidence type="ECO:0000256" key="8">
    <source>
        <dbReference type="ARBA" id="ARBA00035108"/>
    </source>
</evidence>
<evidence type="ECO:0000256" key="9">
    <source>
        <dbReference type="ARBA" id="ARBA00049360"/>
    </source>
</evidence>
<name>A0A1X4G3R8_9CYAN</name>
<organism evidence="11 12">
    <name type="scientific">Cylindrospermopsis raciborskii CENA303</name>
    <dbReference type="NCBI Taxonomy" id="1170769"/>
    <lineage>
        <taxon>Bacteria</taxon>
        <taxon>Bacillati</taxon>
        <taxon>Cyanobacteriota</taxon>
        <taxon>Cyanophyceae</taxon>
        <taxon>Nostocales</taxon>
        <taxon>Aphanizomenonaceae</taxon>
        <taxon>Cylindrospermopsis</taxon>
    </lineage>
</organism>
<dbReference type="GO" id="GO:0031412">
    <property type="term" value="P:gas vesicle organization"/>
    <property type="evidence" value="ECO:0007669"/>
    <property type="project" value="InterPro"/>
</dbReference>
<dbReference type="InterPro" id="IPR050764">
    <property type="entry name" value="CbbQ/NirQ/NorQ/GpvN"/>
</dbReference>
<dbReference type="EMBL" id="NBYN01000060">
    <property type="protein sequence ID" value="OSO88132.1"/>
    <property type="molecule type" value="Genomic_DNA"/>
</dbReference>
<gene>
    <name evidence="11" type="ORF">B7O87_14265</name>
</gene>
<evidence type="ECO:0000256" key="7">
    <source>
        <dbReference type="ARBA" id="ARBA00022987"/>
    </source>
</evidence>
<evidence type="ECO:0000259" key="10">
    <source>
        <dbReference type="SMART" id="SM00382"/>
    </source>
</evidence>
<dbReference type="CDD" id="cd00009">
    <property type="entry name" value="AAA"/>
    <property type="match status" value="1"/>
</dbReference>
<keyword evidence="6" id="KW-0067">ATP-binding</keyword>
<dbReference type="AlphaFoldDB" id="A0A1X4G3R8"/>
<keyword evidence="3" id="KW-0963">Cytoplasm</keyword>
<comment type="catalytic activity">
    <reaction evidence="9">
        <text>ATP + H2O = ADP + phosphate + H(+)</text>
        <dbReference type="Rhea" id="RHEA:13065"/>
        <dbReference type="ChEBI" id="CHEBI:15377"/>
        <dbReference type="ChEBI" id="CHEBI:15378"/>
        <dbReference type="ChEBI" id="CHEBI:30616"/>
        <dbReference type="ChEBI" id="CHEBI:43474"/>
        <dbReference type="ChEBI" id="CHEBI:456216"/>
    </reaction>
</comment>
<evidence type="ECO:0000313" key="12">
    <source>
        <dbReference type="Proteomes" id="UP000192997"/>
    </source>
</evidence>
<dbReference type="GO" id="GO:0031411">
    <property type="term" value="C:gas vesicle"/>
    <property type="evidence" value="ECO:0007669"/>
    <property type="project" value="UniProtKB-SubCell"/>
</dbReference>
<dbReference type="Gene3D" id="3.40.50.300">
    <property type="entry name" value="P-loop containing nucleotide triphosphate hydrolases"/>
    <property type="match status" value="1"/>
</dbReference>
<dbReference type="Pfam" id="PF07728">
    <property type="entry name" value="AAA_5"/>
    <property type="match status" value="1"/>
</dbReference>
<dbReference type="GO" id="GO:0005737">
    <property type="term" value="C:cytoplasm"/>
    <property type="evidence" value="ECO:0007669"/>
    <property type="project" value="UniProtKB-SubCell"/>
</dbReference>
<comment type="subcellular location">
    <subcellularLocation>
        <location evidence="1">Cytoplasm</location>
    </subcellularLocation>
    <subcellularLocation>
        <location evidence="8">Gas vesicle</location>
    </subcellularLocation>
</comment>
<keyword evidence="5" id="KW-0378">Hydrolase</keyword>
<sequence>MAVSNINNQKRAILRVRPGQFVMTPAIEKVALRALLYLRSGFPVHLRGPAGTGKTTLALHLAHCLDRPVMLLFGDDEFKSSDLIGSESGYTHKKLLDNYIHSVVKIEDEFRQNWMDSRLTLACREGFTLVYDEFNRSRPEVNNVLLSALEEKILSLPPSSNQPEYLHVNPQFRVIFTSNPEEYCGVHSTQDALMDRLVTISMPEPEHLTQTEILAQKTNIDKESAGFIVDLVRSFRLATHAEKTSGLRAGLMIAKVCADNDILVAPEDPTFREIAMDILFNRSSLPVAECTDIFMDLLNLDEPELPIEKEVNGHINEEENNHTAIPIEEIEGLVTAKVVPFEKEVYNYLLQKRSESVNGIKKFLNSEYHTALNALRSLEQKGLVSKNKRIYTI</sequence>
<dbReference type="RefSeq" id="WP_009342598.1">
    <property type="nucleotide sequence ID" value="NZ_NBYN01000060.1"/>
</dbReference>
<feature type="domain" description="AAA+ ATPase" evidence="10">
    <location>
        <begin position="40"/>
        <end position="207"/>
    </location>
</feature>
<dbReference type="InterPro" id="IPR027417">
    <property type="entry name" value="P-loop_NTPase"/>
</dbReference>
<dbReference type="GO" id="GO:0005524">
    <property type="term" value="F:ATP binding"/>
    <property type="evidence" value="ECO:0007669"/>
    <property type="project" value="UniProtKB-KW"/>
</dbReference>
<evidence type="ECO:0000256" key="6">
    <source>
        <dbReference type="ARBA" id="ARBA00022840"/>
    </source>
</evidence>
<keyword evidence="4" id="KW-0547">Nucleotide-binding</keyword>
<dbReference type="PANTHER" id="PTHR42759">
    <property type="entry name" value="MOXR FAMILY PROTEIN"/>
    <property type="match status" value="1"/>
</dbReference>
<dbReference type="GO" id="GO:0016887">
    <property type="term" value="F:ATP hydrolysis activity"/>
    <property type="evidence" value="ECO:0007669"/>
    <property type="project" value="InterPro"/>
</dbReference>
<dbReference type="InterPro" id="IPR011704">
    <property type="entry name" value="ATPase_dyneun-rel_AAA"/>
</dbReference>
<evidence type="ECO:0000313" key="11">
    <source>
        <dbReference type="EMBL" id="OSO88132.1"/>
    </source>
</evidence>
<evidence type="ECO:0000256" key="3">
    <source>
        <dbReference type="ARBA" id="ARBA00022490"/>
    </source>
</evidence>
<dbReference type="SMART" id="SM00382">
    <property type="entry name" value="AAA"/>
    <property type="match status" value="1"/>
</dbReference>
<dbReference type="PANTHER" id="PTHR42759:SF1">
    <property type="entry name" value="MAGNESIUM-CHELATASE SUBUNIT CHLD"/>
    <property type="match status" value="1"/>
</dbReference>
<evidence type="ECO:0000256" key="5">
    <source>
        <dbReference type="ARBA" id="ARBA00022801"/>
    </source>
</evidence>
<comment type="similarity">
    <text evidence="2">Belongs to the CbbQ/NirQ/NorQ/GpvN family.</text>
</comment>
<dbReference type="Proteomes" id="UP000192997">
    <property type="component" value="Unassembled WGS sequence"/>
</dbReference>
<dbReference type="InterPro" id="IPR003593">
    <property type="entry name" value="AAA+_ATPase"/>
</dbReference>
<dbReference type="NCBIfam" id="TIGR02640">
    <property type="entry name" value="gas_vesic_GvpN"/>
    <property type="match status" value="1"/>
</dbReference>
<reference evidence="12" key="1">
    <citation type="submission" date="2017-04" db="EMBL/GenBank/DDBJ databases">
        <authorList>
            <person name="Abreu V.A."/>
            <person name="Popin R.V."/>
            <person name="Rigonato J."/>
            <person name="Andreote A.P."/>
            <person name="Schaker P.C."/>
            <person name="Hoff-Risseti C."/>
            <person name="Alvarenga D.O."/>
            <person name="Varani A.M."/>
            <person name="Fiore M.F."/>
        </authorList>
    </citation>
    <scope>NUCLEOTIDE SEQUENCE [LARGE SCALE GENOMIC DNA]</scope>
    <source>
        <strain evidence="12">CENA303</strain>
    </source>
</reference>
<comment type="caution">
    <text evidence="11">The sequence shown here is derived from an EMBL/GenBank/DDBJ whole genome shotgun (WGS) entry which is preliminary data.</text>
</comment>
<dbReference type="InterPro" id="IPR013462">
    <property type="entry name" value="Gas-vesicle_GvpN"/>
</dbReference>
<dbReference type="SUPFAM" id="SSF52540">
    <property type="entry name" value="P-loop containing nucleoside triphosphate hydrolases"/>
    <property type="match status" value="1"/>
</dbReference>
<evidence type="ECO:0000256" key="4">
    <source>
        <dbReference type="ARBA" id="ARBA00022741"/>
    </source>
</evidence>
<proteinExistence type="inferred from homology"/>
<accession>A0A1X4G3R8</accession>
<evidence type="ECO:0000256" key="2">
    <source>
        <dbReference type="ARBA" id="ARBA00009417"/>
    </source>
</evidence>